<name>A0AA41ZBG5_9SPHN</name>
<dbReference type="EMBL" id="JANFAV010000017">
    <property type="protein sequence ID" value="MCW6536980.1"/>
    <property type="molecule type" value="Genomic_DNA"/>
</dbReference>
<sequence length="114" mass="11819">MRAQRQAIAQTVAARLFAAEKALDVAAARIGELNAALPLARLDAGLSAIIGQDALTSSASAVVLVAETREQIVATHASLKQASDEIGLAAVSYGNLIKPNNAELRDAHLHLKVA</sequence>
<dbReference type="Proteomes" id="UP001165565">
    <property type="component" value="Unassembled WGS sequence"/>
</dbReference>
<evidence type="ECO:0000313" key="1">
    <source>
        <dbReference type="EMBL" id="MCW6536980.1"/>
    </source>
</evidence>
<accession>A0AA41ZBG5</accession>
<reference evidence="1" key="1">
    <citation type="submission" date="2022-06" db="EMBL/GenBank/DDBJ databases">
        <title>Sphingomonas sp. nov. isolated from rhizosphere soil of tomato.</title>
        <authorList>
            <person name="Dong H."/>
            <person name="Gao R."/>
        </authorList>
    </citation>
    <scope>NUCLEOTIDE SEQUENCE</scope>
    <source>
        <strain evidence="1">MMSM24</strain>
    </source>
</reference>
<keyword evidence="2" id="KW-1185">Reference proteome</keyword>
<comment type="caution">
    <text evidence="1">The sequence shown here is derived from an EMBL/GenBank/DDBJ whole genome shotgun (WGS) entry which is preliminary data.</text>
</comment>
<gene>
    <name evidence="1" type="ORF">NEE01_19550</name>
</gene>
<evidence type="ECO:0000313" key="2">
    <source>
        <dbReference type="Proteomes" id="UP001165565"/>
    </source>
</evidence>
<dbReference type="AlphaFoldDB" id="A0AA41ZBG5"/>
<dbReference type="RefSeq" id="WP_265270803.1">
    <property type="nucleotide sequence ID" value="NZ_JANFAV010000017.1"/>
</dbReference>
<organism evidence="1 2">
    <name type="scientific">Sphingomonas lycopersici</name>
    <dbReference type="NCBI Taxonomy" id="2951807"/>
    <lineage>
        <taxon>Bacteria</taxon>
        <taxon>Pseudomonadati</taxon>
        <taxon>Pseudomonadota</taxon>
        <taxon>Alphaproteobacteria</taxon>
        <taxon>Sphingomonadales</taxon>
        <taxon>Sphingomonadaceae</taxon>
        <taxon>Sphingomonas</taxon>
    </lineage>
</organism>
<protein>
    <submittedName>
        <fullName evidence="1">Uncharacterized protein</fullName>
    </submittedName>
</protein>
<proteinExistence type="predicted"/>